<protein>
    <submittedName>
        <fullName evidence="3">Amyloid beta A4 protein-binding family B member 2-like protein</fullName>
    </submittedName>
</protein>
<evidence type="ECO:0000256" key="1">
    <source>
        <dbReference type="ARBA" id="ARBA00022737"/>
    </source>
</evidence>
<dbReference type="SMART" id="SM00462">
    <property type="entry name" value="PTB"/>
    <property type="match status" value="1"/>
</dbReference>
<dbReference type="PANTHER" id="PTHR14058">
    <property type="entry name" value="AMYLOID BETA A4 PRECURSOR PROTEIN-BINDING FAMILY B"/>
    <property type="match status" value="1"/>
</dbReference>
<dbReference type="Gene3D" id="2.30.29.30">
    <property type="entry name" value="Pleckstrin-homology domain (PH domain)/Phosphotyrosine-binding domain (PTB)"/>
    <property type="match status" value="2"/>
</dbReference>
<dbReference type="Pfam" id="PF00640">
    <property type="entry name" value="PID"/>
    <property type="match status" value="1"/>
</dbReference>
<gene>
    <name evidence="3" type="ORF">BLA29_008962</name>
</gene>
<accession>A0A1Y3B2C6</accession>
<name>A0A1Y3B2C6_EURMA</name>
<dbReference type="Proteomes" id="UP000194236">
    <property type="component" value="Unassembled WGS sequence"/>
</dbReference>
<dbReference type="PANTHER" id="PTHR14058:SF8">
    <property type="entry name" value="PROTEIN FE65 HOMOLOG"/>
    <property type="match status" value="1"/>
</dbReference>
<keyword evidence="1" id="KW-0677">Repeat</keyword>
<evidence type="ECO:0000313" key="4">
    <source>
        <dbReference type="Proteomes" id="UP000194236"/>
    </source>
</evidence>
<dbReference type="GO" id="GO:0005737">
    <property type="term" value="C:cytoplasm"/>
    <property type="evidence" value="ECO:0007669"/>
    <property type="project" value="TreeGrafter"/>
</dbReference>
<dbReference type="OrthoDB" id="5969782at2759"/>
<evidence type="ECO:0000313" key="3">
    <source>
        <dbReference type="EMBL" id="OTF74970.1"/>
    </source>
</evidence>
<dbReference type="GO" id="GO:0001540">
    <property type="term" value="F:amyloid-beta binding"/>
    <property type="evidence" value="ECO:0007669"/>
    <property type="project" value="InterPro"/>
</dbReference>
<dbReference type="AlphaFoldDB" id="A0A1Y3B2C6"/>
<dbReference type="InterPro" id="IPR011993">
    <property type="entry name" value="PH-like_dom_sf"/>
</dbReference>
<dbReference type="GO" id="GO:0006355">
    <property type="term" value="P:regulation of DNA-templated transcription"/>
    <property type="evidence" value="ECO:0007669"/>
    <property type="project" value="TreeGrafter"/>
</dbReference>
<proteinExistence type="predicted"/>
<dbReference type="SUPFAM" id="SSF50729">
    <property type="entry name" value="PH domain-like"/>
    <property type="match status" value="2"/>
</dbReference>
<comment type="caution">
    <text evidence="3">The sequence shown here is derived from an EMBL/GenBank/DDBJ whole genome shotgun (WGS) entry which is preliminary data.</text>
</comment>
<feature type="non-terminal residue" evidence="3">
    <location>
        <position position="273"/>
    </location>
</feature>
<reference evidence="3 4" key="1">
    <citation type="submission" date="2017-03" db="EMBL/GenBank/DDBJ databases">
        <title>Genome Survey of Euroglyphus maynei.</title>
        <authorList>
            <person name="Arlian L.G."/>
            <person name="Morgan M.S."/>
            <person name="Rider S.D."/>
        </authorList>
    </citation>
    <scope>NUCLEOTIDE SEQUENCE [LARGE SCALE GENOMIC DNA]</scope>
    <source>
        <strain evidence="3">Arlian Lab</strain>
        <tissue evidence="3">Whole body</tissue>
    </source>
</reference>
<keyword evidence="4" id="KW-1185">Reference proteome</keyword>
<dbReference type="GO" id="GO:0005634">
    <property type="term" value="C:nucleus"/>
    <property type="evidence" value="ECO:0007669"/>
    <property type="project" value="TreeGrafter"/>
</dbReference>
<organism evidence="3 4">
    <name type="scientific">Euroglyphus maynei</name>
    <name type="common">Mayne's house dust mite</name>
    <dbReference type="NCBI Taxonomy" id="6958"/>
    <lineage>
        <taxon>Eukaryota</taxon>
        <taxon>Metazoa</taxon>
        <taxon>Ecdysozoa</taxon>
        <taxon>Arthropoda</taxon>
        <taxon>Chelicerata</taxon>
        <taxon>Arachnida</taxon>
        <taxon>Acari</taxon>
        <taxon>Acariformes</taxon>
        <taxon>Sarcoptiformes</taxon>
        <taxon>Astigmata</taxon>
        <taxon>Psoroptidia</taxon>
        <taxon>Analgoidea</taxon>
        <taxon>Pyroglyphidae</taxon>
        <taxon>Pyroglyphinae</taxon>
        <taxon>Euroglyphus</taxon>
    </lineage>
</organism>
<sequence>MQLTFPITDDDDEDDDSSSIENELSFVVHSLGWLDVEESQINSQTGSMVIKRCIYELTTRAENAARCWGPNETQSLILKINGERISLLEPNTSTTLSIQLIREIRMWAVDENNNFAYVVKDRKSGKPGTVKCHIFHCDEQENNTQTAQRLALYLKNALIRIKNLNNERPNDLVLKSNHHHLDNYEFPTPIEEPRKSISALYIGFLPVSKPMGVDVLNMAIEEIVNSLKMSLTNEHGNETELMRPVIVNISPSNIVVECQETGATLVECRVRYD</sequence>
<dbReference type="PROSITE" id="PS01179">
    <property type="entry name" value="PID"/>
    <property type="match status" value="1"/>
</dbReference>
<feature type="domain" description="PID" evidence="2">
    <location>
        <begin position="25"/>
        <end position="158"/>
    </location>
</feature>
<dbReference type="EMBL" id="MUJZ01044355">
    <property type="protein sequence ID" value="OTF74970.1"/>
    <property type="molecule type" value="Genomic_DNA"/>
</dbReference>
<dbReference type="InterPro" id="IPR039576">
    <property type="entry name" value="APBB1/2/3"/>
</dbReference>
<evidence type="ECO:0000259" key="2">
    <source>
        <dbReference type="PROSITE" id="PS01179"/>
    </source>
</evidence>
<dbReference type="InterPro" id="IPR006020">
    <property type="entry name" value="PTB/PI_dom"/>
</dbReference>